<gene>
    <name evidence="2" type="ORF">WJX73_007448</name>
</gene>
<comment type="caution">
    <text evidence="2">The sequence shown here is derived from an EMBL/GenBank/DDBJ whole genome shotgun (WGS) entry which is preliminary data.</text>
</comment>
<name>A0AAW1P269_9CHLO</name>
<dbReference type="Proteomes" id="UP001465755">
    <property type="component" value="Unassembled WGS sequence"/>
</dbReference>
<feature type="region of interest" description="Disordered" evidence="1">
    <location>
        <begin position="87"/>
        <end position="106"/>
    </location>
</feature>
<evidence type="ECO:0000313" key="3">
    <source>
        <dbReference type="Proteomes" id="UP001465755"/>
    </source>
</evidence>
<accession>A0AAW1P269</accession>
<reference evidence="2 3" key="1">
    <citation type="journal article" date="2024" name="Nat. Commun.">
        <title>Phylogenomics reveals the evolutionary origins of lichenization in chlorophyte algae.</title>
        <authorList>
            <person name="Puginier C."/>
            <person name="Libourel C."/>
            <person name="Otte J."/>
            <person name="Skaloud P."/>
            <person name="Haon M."/>
            <person name="Grisel S."/>
            <person name="Petersen M."/>
            <person name="Berrin J.G."/>
            <person name="Delaux P.M."/>
            <person name="Dal Grande F."/>
            <person name="Keller J."/>
        </authorList>
    </citation>
    <scope>NUCLEOTIDE SEQUENCE [LARGE SCALE GENOMIC DNA]</scope>
    <source>
        <strain evidence="2 3">SAG 2036</strain>
    </source>
</reference>
<sequence length="931" mass="102572">MSTDDSEPGASSALEDGKVRHELQLLAEIQGLLYRSQLPVLPEVFPAYLQKLFQSVVALRAGCQVAYMDMDKFVNNRREMMHNCWRDESHSGAQSHGDGGSNANRSAEVFSEHGGAVAEGYVCAPDVLNAARDQLEYMQLSLGQLAHIASMAMDLFAQLRAVDADFTVEDPFQASHMSMSATVDRARDTKMQAVTRCTVQLFCSEWLSDEQLLRLNCKAPSQDIMPNLFPMMLIAQAVKQSRAPLCRAETPGDKVDHKSRFSESVTDLCSRALRCYGVQLKGNCTRERAAEASMTENVSDTSNSRTREAGTCRQADMLMTELSDLLRSDGLPMLEELPPYLNNLFCALTALRLGQKYVWLGRFTSNLTEFRRNAWRLTRQAQDPALDPSALALVQAEIKVAVVLLRAGMLAALRNKLPMGLFSRGTLALLQQHSASYATFPKEMVNEALRAQLGYMQPSLEQLGRIAQLGIDMFAALRTVNAQFDAEEARQLLLPGSQRDTISVRARDAKMQAIGSCVARCQVQFHCDLGLNDMQFMRWQSSPPHSQIAQNVYPLMLVAASCSALDTAPKRVTGQAQAVAWLTDQGGPQPIEDQTTTRSGQLPWMQEEIHSIGCYFKWVSRKGHGQRLPACITRHSTTCRTAEGHQQGCGAADLCLVGASGDSFPALLQKCDTMSAADVLLAIAKCACPQCKPQELLLIICIDDVHHLQSMRTVQLFAEMMRAPKELFPRMGKTLPIVAILTTSTVSHAHLQANASACSGPSSSSLEHIVNATHQLMTACVLTLPALSESQVAHIILDLLERAGILKGVDVLPEHVQRALSRLSSSPLARHVDRGHEGHRLTWWMLQSTGLINLVELNTSSQHAASLQADHWRRVKIPQLHVIIYLESLPGIGSSAAGQGLPESFWSMTESSRQKEHVDCLQLATKRVRTR</sequence>
<proteinExistence type="predicted"/>
<dbReference type="EMBL" id="JALJOQ010000063">
    <property type="protein sequence ID" value="KAK9803077.1"/>
    <property type="molecule type" value="Genomic_DNA"/>
</dbReference>
<dbReference type="AlphaFoldDB" id="A0AAW1P269"/>
<protein>
    <submittedName>
        <fullName evidence="2">Uncharacterized protein</fullName>
    </submittedName>
</protein>
<evidence type="ECO:0000313" key="2">
    <source>
        <dbReference type="EMBL" id="KAK9803077.1"/>
    </source>
</evidence>
<organism evidence="2 3">
    <name type="scientific">Symbiochloris irregularis</name>
    <dbReference type="NCBI Taxonomy" id="706552"/>
    <lineage>
        <taxon>Eukaryota</taxon>
        <taxon>Viridiplantae</taxon>
        <taxon>Chlorophyta</taxon>
        <taxon>core chlorophytes</taxon>
        <taxon>Trebouxiophyceae</taxon>
        <taxon>Trebouxiales</taxon>
        <taxon>Trebouxiaceae</taxon>
        <taxon>Symbiochloris</taxon>
    </lineage>
</organism>
<keyword evidence="3" id="KW-1185">Reference proteome</keyword>
<evidence type="ECO:0000256" key="1">
    <source>
        <dbReference type="SAM" id="MobiDB-lite"/>
    </source>
</evidence>